<keyword evidence="7 10" id="KW-0472">Membrane</keyword>
<dbReference type="GO" id="GO:0005783">
    <property type="term" value="C:endoplasmic reticulum"/>
    <property type="evidence" value="ECO:0007669"/>
    <property type="project" value="TreeGrafter"/>
</dbReference>
<comment type="similarity">
    <text evidence="8">Belongs to the cytochrome b5 family. MAPR subfamily.</text>
</comment>
<reference evidence="13" key="2">
    <citation type="submission" date="2019-10" db="EMBL/GenBank/DDBJ databases">
        <title>A de novo genome assembly of a pear dwarfing rootstock.</title>
        <authorList>
            <person name="Wang F."/>
            <person name="Wang J."/>
            <person name="Li S."/>
            <person name="Zhang Y."/>
            <person name="Fang M."/>
            <person name="Ma L."/>
            <person name="Zhao Y."/>
            <person name="Jiang S."/>
        </authorList>
    </citation>
    <scope>NUCLEOTIDE SEQUENCE [LARGE SCALE GENOMIC DNA]</scope>
</reference>
<comment type="subcellular location">
    <subcellularLocation>
        <location evidence="1">Cell membrane</location>
    </subcellularLocation>
</comment>
<evidence type="ECO:0000313" key="13">
    <source>
        <dbReference type="Proteomes" id="UP000327157"/>
    </source>
</evidence>
<sequence>MALQLWETLKEAIVAYTGLSPATFFTVLALLVAVYHVASGLFGSSHDHRQLDRNMEEMQPLPPPVQLGEITEDELKQYDGSDAKKPLLMAIKGQIYDVSQGRMFYGPGGPYALFAGKDASRALAKMSFEDKDLTGDISGLGPFELEALQDWEYKFMSKYVKVGSIKSTAPGTEGESTGETAKAADQEATKPAEDIPSDSPAVKSEETSSRAEAEPDFSSWIALSNIFSRDKHVFRDPSPFIFGPQSPFTVYCWQLKFLTIVISFNSLAHDSSCRRITWSWQGSKDSESRLRVKFSSLFARRLGAGSHSSAGFGYKKMNGINVVAHKAVPGGPNPLHN</sequence>
<dbReference type="Proteomes" id="UP000327157">
    <property type="component" value="Chromosome 7"/>
</dbReference>
<dbReference type="AlphaFoldDB" id="A0A5N5F123"/>
<organism evidence="12 13">
    <name type="scientific">Pyrus ussuriensis x Pyrus communis</name>
    <dbReference type="NCBI Taxonomy" id="2448454"/>
    <lineage>
        <taxon>Eukaryota</taxon>
        <taxon>Viridiplantae</taxon>
        <taxon>Streptophyta</taxon>
        <taxon>Embryophyta</taxon>
        <taxon>Tracheophyta</taxon>
        <taxon>Spermatophyta</taxon>
        <taxon>Magnoliopsida</taxon>
        <taxon>eudicotyledons</taxon>
        <taxon>Gunneridae</taxon>
        <taxon>Pentapetalae</taxon>
        <taxon>rosids</taxon>
        <taxon>fabids</taxon>
        <taxon>Rosales</taxon>
        <taxon>Rosaceae</taxon>
        <taxon>Amygdaloideae</taxon>
        <taxon>Maleae</taxon>
        <taxon>Pyrus</taxon>
    </lineage>
</organism>
<evidence type="ECO:0000256" key="9">
    <source>
        <dbReference type="SAM" id="MobiDB-lite"/>
    </source>
</evidence>
<evidence type="ECO:0000259" key="11">
    <source>
        <dbReference type="SMART" id="SM01117"/>
    </source>
</evidence>
<dbReference type="InterPro" id="IPR050577">
    <property type="entry name" value="MAPR/NEUFC/NENF-like"/>
</dbReference>
<name>A0A5N5F123_9ROSA</name>
<gene>
    <name evidence="12" type="ORF">D8674_032107</name>
</gene>
<evidence type="ECO:0000256" key="5">
    <source>
        <dbReference type="ARBA" id="ARBA00022989"/>
    </source>
</evidence>
<evidence type="ECO:0000256" key="10">
    <source>
        <dbReference type="SAM" id="Phobius"/>
    </source>
</evidence>
<feature type="compositionally biased region" description="Basic and acidic residues" evidence="9">
    <location>
        <begin position="182"/>
        <end position="193"/>
    </location>
</feature>
<evidence type="ECO:0000256" key="4">
    <source>
        <dbReference type="ARBA" id="ARBA00022692"/>
    </source>
</evidence>
<feature type="compositionally biased region" description="Polar residues" evidence="9">
    <location>
        <begin position="167"/>
        <end position="179"/>
    </location>
</feature>
<dbReference type="InterPro" id="IPR001199">
    <property type="entry name" value="Cyt_B5-like_heme/steroid-bd"/>
</dbReference>
<dbReference type="PANTHER" id="PTHR10281:SF45">
    <property type="entry name" value="MEMBRANE STEROID-BINDING PROTEIN 2"/>
    <property type="match status" value="1"/>
</dbReference>
<evidence type="ECO:0000256" key="1">
    <source>
        <dbReference type="ARBA" id="ARBA00004236"/>
    </source>
</evidence>
<dbReference type="PANTHER" id="PTHR10281">
    <property type="entry name" value="MEMBRANE-ASSOCIATED PROGESTERONE RECEPTOR COMPONENT-RELATED"/>
    <property type="match status" value="1"/>
</dbReference>
<feature type="transmembrane region" description="Helical" evidence="10">
    <location>
        <begin position="12"/>
        <end position="38"/>
    </location>
</feature>
<protein>
    <submittedName>
        <fullName evidence="12">Membrane steroid-binding protein 2</fullName>
    </submittedName>
</protein>
<dbReference type="OrthoDB" id="547796at2759"/>
<proteinExistence type="inferred from homology"/>
<dbReference type="SUPFAM" id="SSF55856">
    <property type="entry name" value="Cytochrome b5-like heme/steroid binding domain"/>
    <property type="match status" value="1"/>
</dbReference>
<dbReference type="SMART" id="SM01117">
    <property type="entry name" value="Cyt-b5"/>
    <property type="match status" value="1"/>
</dbReference>
<comment type="caution">
    <text evidence="12">The sequence shown here is derived from an EMBL/GenBank/DDBJ whole genome shotgun (WGS) entry which is preliminary data.</text>
</comment>
<dbReference type="Pfam" id="PF00173">
    <property type="entry name" value="Cyt-b5"/>
    <property type="match status" value="1"/>
</dbReference>
<feature type="domain" description="Cytochrome b5 heme-binding" evidence="11">
    <location>
        <begin position="70"/>
        <end position="166"/>
    </location>
</feature>
<keyword evidence="13" id="KW-1185">Reference proteome</keyword>
<accession>A0A5N5F123</accession>
<keyword evidence="5 10" id="KW-1133">Transmembrane helix</keyword>
<evidence type="ECO:0000313" key="12">
    <source>
        <dbReference type="EMBL" id="KAB2596657.1"/>
    </source>
</evidence>
<feature type="region of interest" description="Disordered" evidence="9">
    <location>
        <begin position="167"/>
        <end position="211"/>
    </location>
</feature>
<dbReference type="GO" id="GO:0005496">
    <property type="term" value="F:steroid binding"/>
    <property type="evidence" value="ECO:0007669"/>
    <property type="project" value="UniProtKB-KW"/>
</dbReference>
<evidence type="ECO:0000256" key="3">
    <source>
        <dbReference type="ARBA" id="ARBA00022665"/>
    </source>
</evidence>
<keyword evidence="4 10" id="KW-0812">Transmembrane</keyword>
<dbReference type="FunFam" id="3.10.120.10:FF:000006">
    <property type="entry name" value="Membrane steroid-binding protein 1"/>
    <property type="match status" value="1"/>
</dbReference>
<keyword evidence="3" id="KW-0754">Steroid-binding</keyword>
<evidence type="ECO:0000256" key="6">
    <source>
        <dbReference type="ARBA" id="ARBA00023121"/>
    </source>
</evidence>
<dbReference type="EMBL" id="SMOL01000781">
    <property type="protein sequence ID" value="KAB2596657.1"/>
    <property type="molecule type" value="Genomic_DNA"/>
</dbReference>
<reference evidence="12 13" key="1">
    <citation type="submission" date="2019-09" db="EMBL/GenBank/DDBJ databases">
        <authorList>
            <person name="Ou C."/>
        </authorList>
    </citation>
    <scope>NUCLEOTIDE SEQUENCE [LARGE SCALE GENOMIC DNA]</scope>
    <source>
        <strain evidence="12">S2</strain>
        <tissue evidence="12">Leaf</tissue>
    </source>
</reference>
<keyword evidence="2" id="KW-1003">Cell membrane</keyword>
<keyword evidence="6" id="KW-0446">Lipid-binding</keyword>
<evidence type="ECO:0000256" key="2">
    <source>
        <dbReference type="ARBA" id="ARBA00022475"/>
    </source>
</evidence>
<evidence type="ECO:0000256" key="7">
    <source>
        <dbReference type="ARBA" id="ARBA00023136"/>
    </source>
</evidence>
<dbReference type="Gene3D" id="3.10.120.10">
    <property type="entry name" value="Cytochrome b5-like heme/steroid binding domain"/>
    <property type="match status" value="1"/>
</dbReference>
<evidence type="ECO:0000256" key="8">
    <source>
        <dbReference type="ARBA" id="ARBA00038357"/>
    </source>
</evidence>
<dbReference type="GO" id="GO:0005886">
    <property type="term" value="C:plasma membrane"/>
    <property type="evidence" value="ECO:0007669"/>
    <property type="project" value="UniProtKB-SubCell"/>
</dbReference>
<reference evidence="12 13" key="3">
    <citation type="submission" date="2019-11" db="EMBL/GenBank/DDBJ databases">
        <title>A de novo genome assembly of a pear dwarfing rootstock.</title>
        <authorList>
            <person name="Wang F."/>
            <person name="Wang J."/>
            <person name="Li S."/>
            <person name="Zhang Y."/>
            <person name="Fang M."/>
            <person name="Ma L."/>
            <person name="Zhao Y."/>
            <person name="Jiang S."/>
        </authorList>
    </citation>
    <scope>NUCLEOTIDE SEQUENCE [LARGE SCALE GENOMIC DNA]</scope>
    <source>
        <strain evidence="12">S2</strain>
        <tissue evidence="12">Leaf</tissue>
    </source>
</reference>
<dbReference type="InterPro" id="IPR036400">
    <property type="entry name" value="Cyt_B5-like_heme/steroid_sf"/>
</dbReference>